<organism evidence="1 2">
    <name type="scientific">Aristaeella hokkaidonensis</name>
    <dbReference type="NCBI Taxonomy" id="3046382"/>
    <lineage>
        <taxon>Bacteria</taxon>
        <taxon>Bacillati</taxon>
        <taxon>Bacillota</taxon>
        <taxon>Clostridia</taxon>
        <taxon>Eubacteriales</taxon>
        <taxon>Aristaeellaceae</taxon>
        <taxon>Aristaeella</taxon>
    </lineage>
</organism>
<name>A0AC61MVY4_9FIRM</name>
<keyword evidence="2" id="KW-1185">Reference proteome</keyword>
<reference evidence="1" key="1">
    <citation type="submission" date="2021-01" db="EMBL/GenBank/DDBJ databases">
        <title>Complete genome sequence of Clostridiales bacterium R-7.</title>
        <authorList>
            <person name="Mahoney-Kurpe S.C."/>
            <person name="Palevich N."/>
            <person name="Koike S."/>
            <person name="Moon C.D."/>
            <person name="Attwood G.T."/>
        </authorList>
    </citation>
    <scope>NUCLEOTIDE SEQUENCE</scope>
    <source>
        <strain evidence="1">R-7</strain>
    </source>
</reference>
<dbReference type="Proteomes" id="UP000682782">
    <property type="component" value="Chromosome"/>
</dbReference>
<gene>
    <name evidence="1" type="ORF">JYE49_13300</name>
</gene>
<sequence length="329" mass="37232">MTDMLTVSEVSRTYGVSARMLRHYEKLGLIGSDRKEGYAYRVYRPEDIQRLRQILVLRKLRLSLKEIGAILNDPGPATAISVFEKNLAEMDEELKSLGAVRDVIGEFCNALKQRRALPAGEIILQDSRLLALADELSPSSTLIQEERKSIMDNLKQADQGSREMRDIRIVHLPESDVAAAHAAGDEPEDRAGRMIAEFARKTKLWEKHPGLRLYGFNHPGIVDGTEIHGYEFWITIPEGMEVPAPLVKRHFAGGTYAAHMIQMGNFEEWGPFYETVEKSDEYAYAGSGNPENMFGNLEEHLNYHDHIMETTDGEPVTQQLDLLIPVRRK</sequence>
<protein>
    <submittedName>
        <fullName evidence="1">Effector binding domain-containing protein</fullName>
    </submittedName>
</protein>
<evidence type="ECO:0000313" key="1">
    <source>
        <dbReference type="EMBL" id="QUC66804.1"/>
    </source>
</evidence>
<evidence type="ECO:0000313" key="2">
    <source>
        <dbReference type="Proteomes" id="UP000682782"/>
    </source>
</evidence>
<proteinExistence type="predicted"/>
<accession>A0AC61MVY4</accession>
<dbReference type="EMBL" id="CP068393">
    <property type="protein sequence ID" value="QUC66804.1"/>
    <property type="molecule type" value="Genomic_DNA"/>
</dbReference>